<proteinExistence type="predicted"/>
<evidence type="ECO:0000313" key="1">
    <source>
        <dbReference type="EMBL" id="GEO38371.1"/>
    </source>
</evidence>
<organism evidence="1 2">
    <name type="scientific">Skermanella aerolata</name>
    <dbReference type="NCBI Taxonomy" id="393310"/>
    <lineage>
        <taxon>Bacteria</taxon>
        <taxon>Pseudomonadati</taxon>
        <taxon>Pseudomonadota</taxon>
        <taxon>Alphaproteobacteria</taxon>
        <taxon>Rhodospirillales</taxon>
        <taxon>Azospirillaceae</taxon>
        <taxon>Skermanella</taxon>
    </lineage>
</organism>
<protein>
    <submittedName>
        <fullName evidence="1">Uncharacterized protein</fullName>
    </submittedName>
</protein>
<comment type="caution">
    <text evidence="1">The sequence shown here is derived from an EMBL/GenBank/DDBJ whole genome shotgun (WGS) entry which is preliminary data.</text>
</comment>
<sequence>MTSVFHSPSQLDFSDLAPRADPTFTGSAAFASLTVSGTASFGSGLTVDAFPSVVAAAQMDSGAALTLPASSAVLRVRLTGNATLTLPAMSVLPANARTTLEVELVQDGTGGRTVAWAAGSGDTIEWDYSAVAPAIAAAAAKETHFVFRRRAGSTCWYAAKIWQGV</sequence>
<dbReference type="AlphaFoldDB" id="A0A512DPG9"/>
<dbReference type="RefSeq" id="WP_044428078.1">
    <property type="nucleotide sequence ID" value="NZ_BJYZ01000009.1"/>
</dbReference>
<dbReference type="Proteomes" id="UP000321523">
    <property type="component" value="Unassembled WGS sequence"/>
</dbReference>
<evidence type="ECO:0000313" key="2">
    <source>
        <dbReference type="Proteomes" id="UP000321523"/>
    </source>
</evidence>
<dbReference type="EMBL" id="BJYZ01000009">
    <property type="protein sequence ID" value="GEO38371.1"/>
    <property type="molecule type" value="Genomic_DNA"/>
</dbReference>
<gene>
    <name evidence="1" type="ORF">SAE02_25190</name>
</gene>
<reference evidence="1 2" key="1">
    <citation type="submission" date="2019-07" db="EMBL/GenBank/DDBJ databases">
        <title>Whole genome shotgun sequence of Skermanella aerolata NBRC 106429.</title>
        <authorList>
            <person name="Hosoyama A."/>
            <person name="Uohara A."/>
            <person name="Ohji S."/>
            <person name="Ichikawa N."/>
        </authorList>
    </citation>
    <scope>NUCLEOTIDE SEQUENCE [LARGE SCALE GENOMIC DNA]</scope>
    <source>
        <strain evidence="1 2">NBRC 106429</strain>
    </source>
</reference>
<accession>A0A512DPG9</accession>
<name>A0A512DPG9_9PROT</name>
<keyword evidence="2" id="KW-1185">Reference proteome</keyword>